<proteinExistence type="inferred from homology"/>
<evidence type="ECO:0000313" key="18">
    <source>
        <dbReference type="Proteomes" id="UP001232343"/>
    </source>
</evidence>
<comment type="subcellular location">
    <subcellularLocation>
        <location evidence="2">Cytoplasm</location>
    </subcellularLocation>
</comment>
<dbReference type="NCBIfam" id="NF011494">
    <property type="entry name" value="PRK14902.1"/>
    <property type="match status" value="1"/>
</dbReference>
<evidence type="ECO:0000256" key="14">
    <source>
        <dbReference type="PROSITE-ProRule" id="PRU01023"/>
    </source>
</evidence>
<dbReference type="Gene3D" id="1.10.940.10">
    <property type="entry name" value="NusB-like"/>
    <property type="match status" value="1"/>
</dbReference>
<keyword evidence="10 14" id="KW-0694">RNA-binding</keyword>
<feature type="binding site" evidence="14">
    <location>
        <position position="329"/>
    </location>
    <ligand>
        <name>S-adenosyl-L-methionine</name>
        <dbReference type="ChEBI" id="CHEBI:59789"/>
    </ligand>
</feature>
<protein>
    <recommendedName>
        <fullName evidence="4">16S rRNA (cytosine(967)-C(5))-methyltransferase</fullName>
        <ecNumber evidence="4">2.1.1.176</ecNumber>
    </recommendedName>
    <alternativeName>
        <fullName evidence="11">16S rRNA m5C967 methyltransferase</fullName>
    </alternativeName>
    <alternativeName>
        <fullName evidence="12">rRNA (cytosine-C(5)-)-methyltransferase RsmB</fullName>
    </alternativeName>
</protein>
<evidence type="ECO:0000259" key="15">
    <source>
        <dbReference type="PROSITE" id="PS51686"/>
    </source>
</evidence>
<dbReference type="EC" id="2.1.1.176" evidence="4"/>
<dbReference type="PROSITE" id="PS01153">
    <property type="entry name" value="NOL1_NOP2_SUN"/>
    <property type="match status" value="1"/>
</dbReference>
<evidence type="ECO:0000256" key="6">
    <source>
        <dbReference type="ARBA" id="ARBA00022552"/>
    </source>
</evidence>
<comment type="similarity">
    <text evidence="3 14">Belongs to the class I-like SAM-binding methyltransferase superfamily. RsmB/NOP family.</text>
</comment>
<dbReference type="InterPro" id="IPR049560">
    <property type="entry name" value="MeTrfase_RsmB-F_NOP2_cat"/>
</dbReference>
<dbReference type="SUPFAM" id="SSF81606">
    <property type="entry name" value="PP2C-like"/>
    <property type="match status" value="1"/>
</dbReference>
<dbReference type="NCBIfam" id="NF033484">
    <property type="entry name" value="Stp1_PP2C_phos"/>
    <property type="match status" value="1"/>
</dbReference>
<dbReference type="InterPro" id="IPR054728">
    <property type="entry name" value="RsmB-like_ferredoxin"/>
</dbReference>
<dbReference type="Proteomes" id="UP001232343">
    <property type="component" value="Unassembled WGS sequence"/>
</dbReference>
<feature type="domain" description="SAM-dependent MTase RsmB/NOP-type" evidence="15">
    <location>
        <begin position="170"/>
        <end position="445"/>
    </location>
</feature>
<evidence type="ECO:0000256" key="8">
    <source>
        <dbReference type="ARBA" id="ARBA00022679"/>
    </source>
</evidence>
<feature type="binding site" evidence="14">
    <location>
        <position position="283"/>
    </location>
    <ligand>
        <name>S-adenosyl-L-methionine</name>
        <dbReference type="ChEBI" id="CHEBI:59789"/>
    </ligand>
</feature>
<accession>A0ABU0CZK4</accession>
<evidence type="ECO:0000256" key="11">
    <source>
        <dbReference type="ARBA" id="ARBA00030399"/>
    </source>
</evidence>
<dbReference type="Pfam" id="PF01029">
    <property type="entry name" value="NusB"/>
    <property type="match status" value="1"/>
</dbReference>
<feature type="binding site" evidence="14">
    <location>
        <begin position="259"/>
        <end position="265"/>
    </location>
    <ligand>
        <name>S-adenosyl-L-methionine</name>
        <dbReference type="ChEBI" id="CHEBI:59789"/>
    </ligand>
</feature>
<evidence type="ECO:0000256" key="12">
    <source>
        <dbReference type="ARBA" id="ARBA00031088"/>
    </source>
</evidence>
<name>A0ABU0CZK4_9BACI</name>
<evidence type="ECO:0000259" key="16">
    <source>
        <dbReference type="PROSITE" id="PS51746"/>
    </source>
</evidence>
<dbReference type="SMART" id="SM00332">
    <property type="entry name" value="PP2Cc"/>
    <property type="match status" value="1"/>
</dbReference>
<evidence type="ECO:0000256" key="13">
    <source>
        <dbReference type="ARBA" id="ARBA00047283"/>
    </source>
</evidence>
<keyword evidence="9 14" id="KW-0949">S-adenosyl-L-methionine</keyword>
<comment type="function">
    <text evidence="1">Specifically methylates the cytosine at position 967 (m5C967) of 16S rRNA.</text>
</comment>
<dbReference type="CDD" id="cd00143">
    <property type="entry name" value="PP2Cc"/>
    <property type="match status" value="1"/>
</dbReference>
<evidence type="ECO:0000256" key="1">
    <source>
        <dbReference type="ARBA" id="ARBA00002724"/>
    </source>
</evidence>
<dbReference type="InterPro" id="IPR036457">
    <property type="entry name" value="PPM-type-like_dom_sf"/>
</dbReference>
<keyword evidence="7 14" id="KW-0489">Methyltransferase</keyword>
<dbReference type="SUPFAM" id="SSF48013">
    <property type="entry name" value="NusB-like"/>
    <property type="match status" value="1"/>
</dbReference>
<evidence type="ECO:0000256" key="4">
    <source>
        <dbReference type="ARBA" id="ARBA00012140"/>
    </source>
</evidence>
<evidence type="ECO:0000256" key="10">
    <source>
        <dbReference type="ARBA" id="ARBA00022884"/>
    </source>
</evidence>
<dbReference type="Pfam" id="PF13672">
    <property type="entry name" value="PP2C_2"/>
    <property type="match status" value="1"/>
</dbReference>
<sequence length="701" mass="77807">MNKQKKTVREAALDVLEAIDKHQSYSNLLLNQTIKKYQISGPDTGLLTEIVYGTIQRKLTLDFYLKPFIKKKPEHWVLILLRLSLYQMVYLDKVPDRAIIFEAVEIAKKRGHRGIVGLVNGILRSVQREGLPSLDVIKDPIEKLSLETSHPLWLVKRWTDQFGFEKAKAMCEENLLAPVQTIRINQTKTNREEVCKLLEEEGFSVEKSPIIPESIRILKGNAANSDLYKKGYFSIQDESSMAVAYALELSPHIKVLDACAAPGGKTGHIAELLNGTGEVTSLDLHPHKVKLIKENATRLGLNNIDANVMDSRHASESIQPKSFDRILVDAPCSGLGVLRRKPDIKYTKTDQDIQSLREVQLCILDEAASLLKNGGLLVYSTCTVDLEENFGTAAAFLKQHEDFEPHALTLPEALSHFTEEGSNAIQIFPQDFGGDGFFISCFRRKQPKGDESMKALFKTDKGMIRPHNEDNGGIFYNEKGNCLAIVADGMGGHQAGEVASRIAVTKLQELWTAVESELTPESAEKWFLENVSKVNKEIFDHSQQFQEYKGMGTTLVAAISTATFATIVNVGDSRCYLLNDNGFNQLTEDHSLVNELIKAGQISPEDAELHPRKNVLLNAMGTESNIDMDISTITFEEGNKLLLCSDGLSNKVSSSEMAKILMEETNLNEKAEALIQLANHYGGEDNISIAIINACPESGCE</sequence>
<dbReference type="PANTHER" id="PTHR22807:SF53">
    <property type="entry name" value="RIBOSOMAL RNA SMALL SUBUNIT METHYLTRANSFERASE B-RELATED"/>
    <property type="match status" value="1"/>
</dbReference>
<dbReference type="InterPro" id="IPR001678">
    <property type="entry name" value="MeTrfase_RsmB-F_NOP2_dom"/>
</dbReference>
<dbReference type="EMBL" id="JAUSUO010000001">
    <property type="protein sequence ID" value="MDQ0341587.1"/>
    <property type="molecule type" value="Genomic_DNA"/>
</dbReference>
<feature type="active site" description="Nucleophile" evidence="14">
    <location>
        <position position="382"/>
    </location>
</feature>
<evidence type="ECO:0000256" key="2">
    <source>
        <dbReference type="ARBA" id="ARBA00004496"/>
    </source>
</evidence>
<dbReference type="CDD" id="cd02440">
    <property type="entry name" value="AdoMet_MTases"/>
    <property type="match status" value="1"/>
</dbReference>
<dbReference type="InterPro" id="IPR035926">
    <property type="entry name" value="NusB-like_sf"/>
</dbReference>
<evidence type="ECO:0000256" key="3">
    <source>
        <dbReference type="ARBA" id="ARBA00007494"/>
    </source>
</evidence>
<dbReference type="Pfam" id="PF01189">
    <property type="entry name" value="Methyltr_RsmB-F"/>
    <property type="match status" value="1"/>
</dbReference>
<dbReference type="SMART" id="SM00331">
    <property type="entry name" value="PP2C_SIG"/>
    <property type="match status" value="1"/>
</dbReference>
<gene>
    <name evidence="17" type="ORF">J2S14_000380</name>
</gene>
<evidence type="ECO:0000256" key="5">
    <source>
        <dbReference type="ARBA" id="ARBA00022490"/>
    </source>
</evidence>
<dbReference type="PROSITE" id="PS51686">
    <property type="entry name" value="SAM_MT_RSMB_NOP"/>
    <property type="match status" value="1"/>
</dbReference>
<evidence type="ECO:0000313" key="17">
    <source>
        <dbReference type="EMBL" id="MDQ0341587.1"/>
    </source>
</evidence>
<keyword evidence="5" id="KW-0963">Cytoplasm</keyword>
<dbReference type="PANTHER" id="PTHR22807">
    <property type="entry name" value="NOP2 YEAST -RELATED NOL1/NOP2/FMU SUN DOMAIN-CONTAINING"/>
    <property type="match status" value="1"/>
</dbReference>
<dbReference type="InterPro" id="IPR006027">
    <property type="entry name" value="NusB_RsmB_TIM44"/>
</dbReference>
<evidence type="ECO:0000256" key="9">
    <source>
        <dbReference type="ARBA" id="ARBA00022691"/>
    </source>
</evidence>
<keyword evidence="18" id="KW-1185">Reference proteome</keyword>
<organism evidence="17 18">
    <name type="scientific">Lederbergia wuyishanensis</name>
    <dbReference type="NCBI Taxonomy" id="1347903"/>
    <lineage>
        <taxon>Bacteria</taxon>
        <taxon>Bacillati</taxon>
        <taxon>Bacillota</taxon>
        <taxon>Bacilli</taxon>
        <taxon>Bacillales</taxon>
        <taxon>Bacillaceae</taxon>
        <taxon>Lederbergia</taxon>
    </lineage>
</organism>
<dbReference type="PRINTS" id="PR02008">
    <property type="entry name" value="RCMTFAMILY"/>
</dbReference>
<dbReference type="InterPro" id="IPR023267">
    <property type="entry name" value="RCMT"/>
</dbReference>
<dbReference type="InterPro" id="IPR029063">
    <property type="entry name" value="SAM-dependent_MTases_sf"/>
</dbReference>
<reference evidence="17 18" key="1">
    <citation type="submission" date="2023-07" db="EMBL/GenBank/DDBJ databases">
        <title>Genomic Encyclopedia of Type Strains, Phase IV (KMG-IV): sequencing the most valuable type-strain genomes for metagenomic binning, comparative biology and taxonomic classification.</title>
        <authorList>
            <person name="Goeker M."/>
        </authorList>
    </citation>
    <scope>NUCLEOTIDE SEQUENCE [LARGE SCALE GENOMIC DNA]</scope>
    <source>
        <strain evidence="17 18">DSM 27848</strain>
    </source>
</reference>
<dbReference type="NCBIfam" id="TIGR00563">
    <property type="entry name" value="rsmB"/>
    <property type="match status" value="1"/>
</dbReference>
<keyword evidence="8 14" id="KW-0808">Transferase</keyword>
<dbReference type="InterPro" id="IPR004573">
    <property type="entry name" value="rRNA_ssu_MeTfrase_B"/>
</dbReference>
<evidence type="ECO:0000256" key="7">
    <source>
        <dbReference type="ARBA" id="ARBA00022603"/>
    </source>
</evidence>
<dbReference type="InterPro" id="IPR001932">
    <property type="entry name" value="PPM-type_phosphatase-like_dom"/>
</dbReference>
<dbReference type="PROSITE" id="PS51746">
    <property type="entry name" value="PPM_2"/>
    <property type="match status" value="1"/>
</dbReference>
<dbReference type="Pfam" id="PF22458">
    <property type="entry name" value="RsmF-B_ferredox"/>
    <property type="match status" value="1"/>
</dbReference>
<comment type="caution">
    <text evidence="17">The sequence shown here is derived from an EMBL/GenBank/DDBJ whole genome shotgun (WGS) entry which is preliminary data.</text>
</comment>
<dbReference type="Gene3D" id="3.30.70.1170">
    <property type="entry name" value="Sun protein, domain 3"/>
    <property type="match status" value="1"/>
</dbReference>
<dbReference type="InterPro" id="IPR018314">
    <property type="entry name" value="RsmB/NOL1/NOP2-like_CS"/>
</dbReference>
<comment type="catalytic activity">
    <reaction evidence="13">
        <text>cytidine(967) in 16S rRNA + S-adenosyl-L-methionine = 5-methylcytidine(967) in 16S rRNA + S-adenosyl-L-homocysteine + H(+)</text>
        <dbReference type="Rhea" id="RHEA:42748"/>
        <dbReference type="Rhea" id="RHEA-COMP:10219"/>
        <dbReference type="Rhea" id="RHEA-COMP:10220"/>
        <dbReference type="ChEBI" id="CHEBI:15378"/>
        <dbReference type="ChEBI" id="CHEBI:57856"/>
        <dbReference type="ChEBI" id="CHEBI:59789"/>
        <dbReference type="ChEBI" id="CHEBI:74483"/>
        <dbReference type="ChEBI" id="CHEBI:82748"/>
        <dbReference type="EC" id="2.1.1.176"/>
    </reaction>
</comment>
<dbReference type="SUPFAM" id="SSF53335">
    <property type="entry name" value="S-adenosyl-L-methionine-dependent methyltransferases"/>
    <property type="match status" value="1"/>
</dbReference>
<feature type="domain" description="PPM-type phosphatase" evidence="16">
    <location>
        <begin position="454"/>
        <end position="694"/>
    </location>
</feature>
<dbReference type="Gene3D" id="3.40.50.150">
    <property type="entry name" value="Vaccinia Virus protein VP39"/>
    <property type="match status" value="1"/>
</dbReference>
<dbReference type="Gene3D" id="3.60.40.10">
    <property type="entry name" value="PPM-type phosphatase domain"/>
    <property type="match status" value="1"/>
</dbReference>
<keyword evidence="6" id="KW-0698">rRNA processing</keyword>
<feature type="binding site" evidence="14">
    <location>
        <position position="310"/>
    </location>
    <ligand>
        <name>S-adenosyl-L-methionine</name>
        <dbReference type="ChEBI" id="CHEBI:59789"/>
    </ligand>
</feature>